<reference evidence="2" key="1">
    <citation type="submission" date="2019-08" db="EMBL/GenBank/DDBJ databases">
        <authorList>
            <person name="Kucharzyk K."/>
            <person name="Murdoch R.W."/>
            <person name="Higgins S."/>
            <person name="Loffler F."/>
        </authorList>
    </citation>
    <scope>NUCLEOTIDE SEQUENCE</scope>
</reference>
<dbReference type="InterPro" id="IPR013324">
    <property type="entry name" value="RNA_pol_sigma_r3/r4-like"/>
</dbReference>
<name>A0A645HDG8_9ZZZZ</name>
<feature type="domain" description="RNA polymerase sigma factor 70 region 4 type 2" evidence="1">
    <location>
        <begin position="2"/>
        <end position="29"/>
    </location>
</feature>
<comment type="caution">
    <text evidence="2">The sequence shown here is derived from an EMBL/GenBank/DDBJ whole genome shotgun (WGS) entry which is preliminary data.</text>
</comment>
<proteinExistence type="predicted"/>
<dbReference type="GO" id="GO:0016987">
    <property type="term" value="F:sigma factor activity"/>
    <property type="evidence" value="ECO:0007669"/>
    <property type="project" value="InterPro"/>
</dbReference>
<dbReference type="InterPro" id="IPR013249">
    <property type="entry name" value="RNA_pol_sigma70_r4_t2"/>
</dbReference>
<dbReference type="SUPFAM" id="SSF88659">
    <property type="entry name" value="Sigma3 and sigma4 domains of RNA polymerase sigma factors"/>
    <property type="match status" value="1"/>
</dbReference>
<sequence>MDMSVEKISELLKIPQGTVKSRLYNARKILKEKLEADIYG</sequence>
<dbReference type="Pfam" id="PF08281">
    <property type="entry name" value="Sigma70_r4_2"/>
    <property type="match status" value="1"/>
</dbReference>
<dbReference type="GO" id="GO:0006352">
    <property type="term" value="P:DNA-templated transcription initiation"/>
    <property type="evidence" value="ECO:0007669"/>
    <property type="project" value="InterPro"/>
</dbReference>
<evidence type="ECO:0000313" key="2">
    <source>
        <dbReference type="EMBL" id="MPN36412.1"/>
    </source>
</evidence>
<gene>
    <name evidence="2" type="ORF">SDC9_183921</name>
</gene>
<dbReference type="Gene3D" id="1.10.10.10">
    <property type="entry name" value="Winged helix-like DNA-binding domain superfamily/Winged helix DNA-binding domain"/>
    <property type="match status" value="1"/>
</dbReference>
<dbReference type="InterPro" id="IPR036388">
    <property type="entry name" value="WH-like_DNA-bd_sf"/>
</dbReference>
<organism evidence="2">
    <name type="scientific">bioreactor metagenome</name>
    <dbReference type="NCBI Taxonomy" id="1076179"/>
    <lineage>
        <taxon>unclassified sequences</taxon>
        <taxon>metagenomes</taxon>
        <taxon>ecological metagenomes</taxon>
    </lineage>
</organism>
<protein>
    <recommendedName>
        <fullName evidence="1">RNA polymerase sigma factor 70 region 4 type 2 domain-containing protein</fullName>
    </recommendedName>
</protein>
<evidence type="ECO:0000259" key="1">
    <source>
        <dbReference type="Pfam" id="PF08281"/>
    </source>
</evidence>
<accession>A0A645HDG8</accession>
<dbReference type="GO" id="GO:0003677">
    <property type="term" value="F:DNA binding"/>
    <property type="evidence" value="ECO:0007669"/>
    <property type="project" value="InterPro"/>
</dbReference>
<dbReference type="AlphaFoldDB" id="A0A645HDG8"/>
<dbReference type="EMBL" id="VSSQ01090536">
    <property type="protein sequence ID" value="MPN36412.1"/>
    <property type="molecule type" value="Genomic_DNA"/>
</dbReference>